<dbReference type="AlphaFoldDB" id="A0A3A8AN66"/>
<feature type="binding site" evidence="11">
    <location>
        <position position="153"/>
    </location>
    <ligand>
        <name>substrate</name>
    </ligand>
</feature>
<comment type="cofactor">
    <cofactor evidence="11">
        <name>Mg(2+)</name>
        <dbReference type="ChEBI" id="CHEBI:18420"/>
    </cofactor>
    <text evidence="11">Binds 1 Mg(2+) ion per subunit.</text>
</comment>
<evidence type="ECO:0000256" key="5">
    <source>
        <dbReference type="ARBA" id="ARBA00022679"/>
    </source>
</evidence>
<evidence type="ECO:0000256" key="11">
    <source>
        <dbReference type="HAMAP-Rule" id="MF_00109"/>
    </source>
</evidence>
<evidence type="ECO:0000256" key="7">
    <source>
        <dbReference type="ARBA" id="ARBA00022777"/>
    </source>
</evidence>
<dbReference type="Proteomes" id="UP000246132">
    <property type="component" value="Unassembled WGS sequence"/>
</dbReference>
<evidence type="ECO:0000256" key="9">
    <source>
        <dbReference type="ARBA" id="ARBA00023141"/>
    </source>
</evidence>
<keyword evidence="11" id="KW-0460">Magnesium</keyword>
<name>A0A3A8AN66_9HYPH</name>
<dbReference type="GO" id="GO:0009073">
    <property type="term" value="P:aromatic amino acid family biosynthetic process"/>
    <property type="evidence" value="ECO:0007669"/>
    <property type="project" value="UniProtKB-KW"/>
</dbReference>
<dbReference type="PRINTS" id="PR01100">
    <property type="entry name" value="SHIKIMTKNASE"/>
</dbReference>
<dbReference type="UniPathway" id="UPA00053">
    <property type="reaction ID" value="UER00088"/>
</dbReference>
<feature type="binding site" evidence="11">
    <location>
        <begin position="28"/>
        <end position="33"/>
    </location>
    <ligand>
        <name>ATP</name>
        <dbReference type="ChEBI" id="CHEBI:30616"/>
    </ligand>
</feature>
<dbReference type="PANTHER" id="PTHR21087">
    <property type="entry name" value="SHIKIMATE KINASE"/>
    <property type="match status" value="1"/>
</dbReference>
<keyword evidence="9 11" id="KW-0057">Aromatic amino acid biosynthesis</keyword>
<comment type="subcellular location">
    <subcellularLocation>
        <location evidence="11">Cytoplasm</location>
    </subcellularLocation>
</comment>
<comment type="function">
    <text evidence="11">Catalyzes the specific phosphorylation of the 3-hydroxyl group of shikimic acid using ATP as a cosubstrate.</text>
</comment>
<reference evidence="12 13" key="1">
    <citation type="journal article" date="2018" name="Int. J. Syst. Bacteriol.">
        <title>Oceaniradius stylonemae gen. nov., sp. nov., isolated from a red alga, Stylonema cornu-cervi.</title>
        <authorList>
            <person name="Jeong S."/>
        </authorList>
    </citation>
    <scope>NUCLEOTIDE SEQUENCE [LARGE SCALE GENOMIC DNA]</scope>
    <source>
        <strain evidence="12 13">StC1</strain>
    </source>
</reference>
<dbReference type="Pfam" id="PF01202">
    <property type="entry name" value="SKI"/>
    <property type="match status" value="1"/>
</dbReference>
<feature type="binding site" evidence="11">
    <location>
        <position position="96"/>
    </location>
    <ligand>
        <name>substrate</name>
    </ligand>
</feature>
<keyword evidence="11" id="KW-0963">Cytoplasm</keyword>
<organism evidence="12 13">
    <name type="scientific">Oceaniradius stylonematis</name>
    <dbReference type="NCBI Taxonomy" id="2184161"/>
    <lineage>
        <taxon>Bacteria</taxon>
        <taxon>Pseudomonadati</taxon>
        <taxon>Pseudomonadota</taxon>
        <taxon>Alphaproteobacteria</taxon>
        <taxon>Hyphomicrobiales</taxon>
        <taxon>Ahrensiaceae</taxon>
        <taxon>Oceaniradius</taxon>
    </lineage>
</organism>
<feature type="binding site" evidence="11">
    <location>
        <position position="50"/>
    </location>
    <ligand>
        <name>substrate</name>
    </ligand>
</feature>
<dbReference type="EC" id="2.7.1.71" evidence="3 11"/>
<gene>
    <name evidence="11" type="primary">aroK</name>
    <name evidence="12" type="ORF">DEM25_005925</name>
</gene>
<accession>A0A3A8AN66</accession>
<dbReference type="GO" id="GO:0009423">
    <property type="term" value="P:chorismate biosynthetic process"/>
    <property type="evidence" value="ECO:0007669"/>
    <property type="project" value="UniProtKB-UniRule"/>
</dbReference>
<dbReference type="InterPro" id="IPR031322">
    <property type="entry name" value="Shikimate/glucono_kinase"/>
</dbReference>
<dbReference type="InterPro" id="IPR023000">
    <property type="entry name" value="Shikimate_kinase_CS"/>
</dbReference>
<evidence type="ECO:0000256" key="4">
    <source>
        <dbReference type="ARBA" id="ARBA00022605"/>
    </source>
</evidence>
<feature type="binding site" evidence="11">
    <location>
        <position position="32"/>
    </location>
    <ligand>
        <name>Mg(2+)</name>
        <dbReference type="ChEBI" id="CHEBI:18420"/>
    </ligand>
</feature>
<keyword evidence="5 11" id="KW-0808">Transferase</keyword>
<dbReference type="PANTHER" id="PTHR21087:SF16">
    <property type="entry name" value="SHIKIMATE KINASE 1, CHLOROPLASTIC"/>
    <property type="match status" value="1"/>
</dbReference>
<dbReference type="PROSITE" id="PS01128">
    <property type="entry name" value="SHIKIMATE_KINASE"/>
    <property type="match status" value="1"/>
</dbReference>
<dbReference type="InterPro" id="IPR000623">
    <property type="entry name" value="Shikimate_kinase/TSH1"/>
</dbReference>
<dbReference type="CDD" id="cd00464">
    <property type="entry name" value="SK"/>
    <property type="match status" value="1"/>
</dbReference>
<dbReference type="SUPFAM" id="SSF52540">
    <property type="entry name" value="P-loop containing nucleoside triphosphate hydrolases"/>
    <property type="match status" value="1"/>
</dbReference>
<feature type="binding site" evidence="11">
    <location>
        <position position="134"/>
    </location>
    <ligand>
        <name>ATP</name>
        <dbReference type="ChEBI" id="CHEBI:30616"/>
    </ligand>
</feature>
<dbReference type="NCBIfam" id="NF010552">
    <property type="entry name" value="PRK13946.1"/>
    <property type="match status" value="1"/>
</dbReference>
<feature type="binding site" evidence="11">
    <location>
        <position position="74"/>
    </location>
    <ligand>
        <name>substrate</name>
    </ligand>
</feature>
<evidence type="ECO:0000256" key="2">
    <source>
        <dbReference type="ARBA" id="ARBA00006997"/>
    </source>
</evidence>
<dbReference type="InterPro" id="IPR027417">
    <property type="entry name" value="P-loop_NTPase"/>
</dbReference>
<sequence>MTEKSPDMAKQVADRLNGRPVVLIGLMGAGKSAIGRKLAARLELPFIDADHEIEEAASMSVADIFEHYGEAEFRRLEASVMTRLLGAGATVLATGGGAFMNADTRAAIGAAGVSVWLSADLDLLMARVSRKATRPLLRAPDPRAVMQKLMDERYPVYATADVTVISRDVGKDEMADTVVEALHYHLCLKTPETGTIGP</sequence>
<dbReference type="Gene3D" id="3.40.50.300">
    <property type="entry name" value="P-loop containing nucleotide triphosphate hydrolases"/>
    <property type="match status" value="1"/>
</dbReference>
<keyword evidence="11" id="KW-0479">Metal-binding</keyword>
<dbReference type="GO" id="GO:0005524">
    <property type="term" value="F:ATP binding"/>
    <property type="evidence" value="ECO:0007669"/>
    <property type="project" value="UniProtKB-UniRule"/>
</dbReference>
<evidence type="ECO:0000313" key="13">
    <source>
        <dbReference type="Proteomes" id="UP000246132"/>
    </source>
</evidence>
<comment type="caution">
    <text evidence="12">The sequence shown here is derived from an EMBL/GenBank/DDBJ whole genome shotgun (WGS) entry which is preliminary data.</text>
</comment>
<comment type="caution">
    <text evidence="11">Lacks conserved residue(s) required for the propagation of feature annotation.</text>
</comment>
<evidence type="ECO:0000256" key="10">
    <source>
        <dbReference type="ARBA" id="ARBA00048567"/>
    </source>
</evidence>
<evidence type="ECO:0000313" key="12">
    <source>
        <dbReference type="EMBL" id="RKF07353.1"/>
    </source>
</evidence>
<comment type="subunit">
    <text evidence="11">Monomer.</text>
</comment>
<dbReference type="HAMAP" id="MF_00109">
    <property type="entry name" value="Shikimate_kinase"/>
    <property type="match status" value="1"/>
</dbReference>
<evidence type="ECO:0000256" key="8">
    <source>
        <dbReference type="ARBA" id="ARBA00022840"/>
    </source>
</evidence>
<comment type="catalytic activity">
    <reaction evidence="10 11">
        <text>shikimate + ATP = 3-phosphoshikimate + ADP + H(+)</text>
        <dbReference type="Rhea" id="RHEA:13121"/>
        <dbReference type="ChEBI" id="CHEBI:15378"/>
        <dbReference type="ChEBI" id="CHEBI:30616"/>
        <dbReference type="ChEBI" id="CHEBI:36208"/>
        <dbReference type="ChEBI" id="CHEBI:145989"/>
        <dbReference type="ChEBI" id="CHEBI:456216"/>
        <dbReference type="EC" id="2.7.1.71"/>
    </reaction>
</comment>
<keyword evidence="7 11" id="KW-0418">Kinase</keyword>
<comment type="similarity">
    <text evidence="2 11">Belongs to the shikimate kinase family.</text>
</comment>
<evidence type="ECO:0000256" key="3">
    <source>
        <dbReference type="ARBA" id="ARBA00012154"/>
    </source>
</evidence>
<dbReference type="GO" id="GO:0005829">
    <property type="term" value="C:cytosol"/>
    <property type="evidence" value="ECO:0007669"/>
    <property type="project" value="TreeGrafter"/>
</dbReference>
<evidence type="ECO:0000256" key="6">
    <source>
        <dbReference type="ARBA" id="ARBA00022741"/>
    </source>
</evidence>
<evidence type="ECO:0000256" key="1">
    <source>
        <dbReference type="ARBA" id="ARBA00004842"/>
    </source>
</evidence>
<dbReference type="GO" id="GO:0008652">
    <property type="term" value="P:amino acid biosynthetic process"/>
    <property type="evidence" value="ECO:0007669"/>
    <property type="project" value="UniProtKB-KW"/>
</dbReference>
<keyword evidence="6 11" id="KW-0547">Nucleotide-binding</keyword>
<protein>
    <recommendedName>
        <fullName evidence="3 11">Shikimate kinase</fullName>
        <shortName evidence="11">SK</shortName>
        <ecNumber evidence="3 11">2.7.1.71</ecNumber>
    </recommendedName>
</protein>
<dbReference type="EMBL" id="QFWV02000004">
    <property type="protein sequence ID" value="RKF07353.1"/>
    <property type="molecule type" value="Genomic_DNA"/>
</dbReference>
<keyword evidence="4 11" id="KW-0028">Amino-acid biosynthesis</keyword>
<keyword evidence="8 11" id="KW-0067">ATP-binding</keyword>
<dbReference type="GO" id="GO:0004765">
    <property type="term" value="F:shikimate kinase activity"/>
    <property type="evidence" value="ECO:0007669"/>
    <property type="project" value="UniProtKB-UniRule"/>
</dbReference>
<keyword evidence="13" id="KW-1185">Reference proteome</keyword>
<comment type="pathway">
    <text evidence="1 11">Metabolic intermediate biosynthesis; chorismate biosynthesis; chorismate from D-erythrose 4-phosphate and phosphoenolpyruvate: step 5/7.</text>
</comment>
<dbReference type="GO" id="GO:0000287">
    <property type="term" value="F:magnesium ion binding"/>
    <property type="evidence" value="ECO:0007669"/>
    <property type="project" value="UniProtKB-UniRule"/>
</dbReference>
<dbReference type="OrthoDB" id="9800332at2"/>
<proteinExistence type="inferred from homology"/>